<gene>
    <name evidence="8" type="ORF">GP2143_17506</name>
</gene>
<dbReference type="SUPFAM" id="SSF46626">
    <property type="entry name" value="Cytochrome c"/>
    <property type="match status" value="1"/>
</dbReference>
<evidence type="ECO:0000256" key="5">
    <source>
        <dbReference type="ARBA" id="ARBA00023004"/>
    </source>
</evidence>
<dbReference type="InterPro" id="IPR009056">
    <property type="entry name" value="Cyt_c-like_dom"/>
</dbReference>
<sequence>MNSIKYWGLVSGFCLVACSHVLAESADHPLDVSPVTIIPSSTSLTVEEISSKWSRSCALCHASGVGGAPRIGVRTDWAPRLAKGKAVLMDHVINGFNDMPPLGYCMSCDRKDFSALIDFMSRELP</sequence>
<protein>
    <submittedName>
        <fullName evidence="8">Probable cytochrome c(Mono-heme type)</fullName>
    </submittedName>
</protein>
<dbReference type="Proteomes" id="UP000004931">
    <property type="component" value="Unassembled WGS sequence"/>
</dbReference>
<keyword evidence="6" id="KW-0732">Signal</keyword>
<name>A0YAC1_9GAMM</name>
<dbReference type="AlphaFoldDB" id="A0YAC1"/>
<keyword evidence="3" id="KW-0479">Metal-binding</keyword>
<dbReference type="Gene3D" id="1.10.760.10">
    <property type="entry name" value="Cytochrome c-like domain"/>
    <property type="match status" value="1"/>
</dbReference>
<dbReference type="PANTHER" id="PTHR40942">
    <property type="match status" value="1"/>
</dbReference>
<dbReference type="PANTHER" id="PTHR40942:SF4">
    <property type="entry name" value="CYTOCHROME C5"/>
    <property type="match status" value="1"/>
</dbReference>
<dbReference type="GO" id="GO:0005506">
    <property type="term" value="F:iron ion binding"/>
    <property type="evidence" value="ECO:0007669"/>
    <property type="project" value="InterPro"/>
</dbReference>
<feature type="domain" description="Cytochrome c" evidence="7">
    <location>
        <begin position="48"/>
        <end position="120"/>
    </location>
</feature>
<dbReference type="EMBL" id="AAVT01000001">
    <property type="protein sequence ID" value="EAW33075.1"/>
    <property type="molecule type" value="Genomic_DNA"/>
</dbReference>
<evidence type="ECO:0000313" key="8">
    <source>
        <dbReference type="EMBL" id="EAW33075.1"/>
    </source>
</evidence>
<dbReference type="GO" id="GO:0009055">
    <property type="term" value="F:electron transfer activity"/>
    <property type="evidence" value="ECO:0007669"/>
    <property type="project" value="InterPro"/>
</dbReference>
<reference evidence="8 9" key="1">
    <citation type="journal article" date="2010" name="J. Bacteriol.">
        <title>Genome sequence of the oligotrophic marine Gammaproteobacterium HTCC2143, isolated from the Oregon Coast.</title>
        <authorList>
            <person name="Oh H.M."/>
            <person name="Kang I."/>
            <person name="Ferriera S."/>
            <person name="Giovannoni S.J."/>
            <person name="Cho J.C."/>
        </authorList>
    </citation>
    <scope>NUCLEOTIDE SEQUENCE [LARGE SCALE GENOMIC DNA]</scope>
    <source>
        <strain evidence="8 9">HTCC2143</strain>
    </source>
</reference>
<keyword evidence="2" id="KW-0349">Heme</keyword>
<feature type="chain" id="PRO_5002630593" evidence="6">
    <location>
        <begin position="24"/>
        <end position="125"/>
    </location>
</feature>
<accession>A0YAC1</accession>
<keyword evidence="5" id="KW-0408">Iron</keyword>
<evidence type="ECO:0000256" key="3">
    <source>
        <dbReference type="ARBA" id="ARBA00022723"/>
    </source>
</evidence>
<comment type="caution">
    <text evidence="8">The sequence shown here is derived from an EMBL/GenBank/DDBJ whole genome shotgun (WGS) entry which is preliminary data.</text>
</comment>
<proteinExistence type="predicted"/>
<keyword evidence="1" id="KW-0813">Transport</keyword>
<dbReference type="eggNOG" id="COG3245">
    <property type="taxonomic scope" value="Bacteria"/>
</dbReference>
<dbReference type="STRING" id="247633.GP2143_17506"/>
<dbReference type="GO" id="GO:0020037">
    <property type="term" value="F:heme binding"/>
    <property type="evidence" value="ECO:0007669"/>
    <property type="project" value="InterPro"/>
</dbReference>
<evidence type="ECO:0000259" key="7">
    <source>
        <dbReference type="Pfam" id="PF13442"/>
    </source>
</evidence>
<dbReference type="Pfam" id="PF13442">
    <property type="entry name" value="Cytochrome_CBB3"/>
    <property type="match status" value="1"/>
</dbReference>
<dbReference type="InterPro" id="IPR002323">
    <property type="entry name" value="Cyt_CIE"/>
</dbReference>
<evidence type="ECO:0000256" key="4">
    <source>
        <dbReference type="ARBA" id="ARBA00022982"/>
    </source>
</evidence>
<evidence type="ECO:0000256" key="2">
    <source>
        <dbReference type="ARBA" id="ARBA00022617"/>
    </source>
</evidence>
<evidence type="ECO:0000256" key="1">
    <source>
        <dbReference type="ARBA" id="ARBA00022448"/>
    </source>
</evidence>
<keyword evidence="4" id="KW-0249">Electron transport</keyword>
<keyword evidence="9" id="KW-1185">Reference proteome</keyword>
<organism evidence="8 9">
    <name type="scientific">marine gamma proteobacterium HTCC2143</name>
    <dbReference type="NCBI Taxonomy" id="247633"/>
    <lineage>
        <taxon>Bacteria</taxon>
        <taxon>Pseudomonadati</taxon>
        <taxon>Pseudomonadota</taxon>
        <taxon>Gammaproteobacteria</taxon>
        <taxon>Cellvibrionales</taxon>
        <taxon>Spongiibacteraceae</taxon>
        <taxon>BD1-7 clade</taxon>
    </lineage>
</organism>
<evidence type="ECO:0000256" key="6">
    <source>
        <dbReference type="SAM" id="SignalP"/>
    </source>
</evidence>
<evidence type="ECO:0000313" key="9">
    <source>
        <dbReference type="Proteomes" id="UP000004931"/>
    </source>
</evidence>
<dbReference type="PRINTS" id="PR00607">
    <property type="entry name" value="CYTCHROMECIE"/>
</dbReference>
<dbReference type="InterPro" id="IPR036909">
    <property type="entry name" value="Cyt_c-like_dom_sf"/>
</dbReference>
<feature type="signal peptide" evidence="6">
    <location>
        <begin position="1"/>
        <end position="23"/>
    </location>
</feature>
<dbReference type="OrthoDB" id="9814708at2"/>